<evidence type="ECO:0000256" key="7">
    <source>
        <dbReference type="SAM" id="MobiDB-lite"/>
    </source>
</evidence>
<feature type="compositionally biased region" description="Basic and acidic residues" evidence="7">
    <location>
        <begin position="335"/>
        <end position="346"/>
    </location>
</feature>
<reference evidence="9 10" key="1">
    <citation type="submission" date="2020-02" db="EMBL/GenBank/DDBJ databases">
        <title>Acidophilic actinobacteria isolated from forest soil.</title>
        <authorList>
            <person name="Golinska P."/>
        </authorList>
    </citation>
    <scope>NUCLEOTIDE SEQUENCE [LARGE SCALE GENOMIC DNA]</scope>
    <source>
        <strain evidence="9 10">NL8</strain>
    </source>
</reference>
<gene>
    <name evidence="9" type="ORF">KGQ19_05230</name>
</gene>
<comment type="caution">
    <text evidence="9">The sequence shown here is derived from an EMBL/GenBank/DDBJ whole genome shotgun (WGS) entry which is preliminary data.</text>
</comment>
<keyword evidence="10" id="KW-1185">Reference proteome</keyword>
<dbReference type="PANTHER" id="PTHR43289:SF6">
    <property type="entry name" value="SERINE_THREONINE-PROTEIN KINASE NEKL-3"/>
    <property type="match status" value="1"/>
</dbReference>
<feature type="compositionally biased region" description="Polar residues" evidence="7">
    <location>
        <begin position="421"/>
        <end position="432"/>
    </location>
</feature>
<name>A0ABS5KIZ6_9ACTN</name>
<keyword evidence="5 9" id="KW-0418">Kinase</keyword>
<dbReference type="EC" id="2.7.11.1" evidence="1"/>
<dbReference type="PROSITE" id="PS00108">
    <property type="entry name" value="PROTEIN_KINASE_ST"/>
    <property type="match status" value="1"/>
</dbReference>
<feature type="region of interest" description="Disordered" evidence="7">
    <location>
        <begin position="324"/>
        <end position="375"/>
    </location>
</feature>
<accession>A0ABS5KIZ6</accession>
<proteinExistence type="predicted"/>
<evidence type="ECO:0000256" key="4">
    <source>
        <dbReference type="ARBA" id="ARBA00022741"/>
    </source>
</evidence>
<dbReference type="CDD" id="cd14014">
    <property type="entry name" value="STKc_PknB_like"/>
    <property type="match status" value="1"/>
</dbReference>
<dbReference type="Gene3D" id="1.10.510.10">
    <property type="entry name" value="Transferase(Phosphotransferase) domain 1"/>
    <property type="match status" value="1"/>
</dbReference>
<dbReference type="Pfam" id="PF26607">
    <property type="entry name" value="DUF8189"/>
    <property type="match status" value="1"/>
</dbReference>
<feature type="domain" description="Protein kinase" evidence="8">
    <location>
        <begin position="9"/>
        <end position="268"/>
    </location>
</feature>
<keyword evidence="6" id="KW-0067">ATP-binding</keyword>
<dbReference type="Proteomes" id="UP000730482">
    <property type="component" value="Unassembled WGS sequence"/>
</dbReference>
<dbReference type="PROSITE" id="PS50011">
    <property type="entry name" value="PROTEIN_KINASE_DOM"/>
    <property type="match status" value="1"/>
</dbReference>
<evidence type="ECO:0000259" key="8">
    <source>
        <dbReference type="PROSITE" id="PS50011"/>
    </source>
</evidence>
<dbReference type="InterPro" id="IPR008271">
    <property type="entry name" value="Ser/Thr_kinase_AS"/>
</dbReference>
<evidence type="ECO:0000256" key="2">
    <source>
        <dbReference type="ARBA" id="ARBA00022527"/>
    </source>
</evidence>
<dbReference type="PANTHER" id="PTHR43289">
    <property type="entry name" value="MITOGEN-ACTIVATED PROTEIN KINASE KINASE KINASE 20-RELATED"/>
    <property type="match status" value="1"/>
</dbReference>
<organism evidence="9 10">
    <name type="scientific">Catenulispora pinistramenti</name>
    <dbReference type="NCBI Taxonomy" id="2705254"/>
    <lineage>
        <taxon>Bacteria</taxon>
        <taxon>Bacillati</taxon>
        <taxon>Actinomycetota</taxon>
        <taxon>Actinomycetes</taxon>
        <taxon>Catenulisporales</taxon>
        <taxon>Catenulisporaceae</taxon>
        <taxon>Catenulispora</taxon>
    </lineage>
</organism>
<dbReference type="InterPro" id="IPR000719">
    <property type="entry name" value="Prot_kinase_dom"/>
</dbReference>
<keyword evidence="2 9" id="KW-0723">Serine/threonine-protein kinase</keyword>
<dbReference type="GO" id="GO:0004674">
    <property type="term" value="F:protein serine/threonine kinase activity"/>
    <property type="evidence" value="ECO:0007669"/>
    <property type="project" value="UniProtKB-KW"/>
</dbReference>
<dbReference type="Gene3D" id="3.30.200.20">
    <property type="entry name" value="Phosphorylase Kinase, domain 1"/>
    <property type="match status" value="1"/>
</dbReference>
<dbReference type="InterPro" id="IPR058502">
    <property type="entry name" value="PLL-like_beta-prop"/>
</dbReference>
<feature type="region of interest" description="Disordered" evidence="7">
    <location>
        <begin position="402"/>
        <end position="432"/>
    </location>
</feature>
<evidence type="ECO:0000313" key="10">
    <source>
        <dbReference type="Proteomes" id="UP000730482"/>
    </source>
</evidence>
<dbReference type="RefSeq" id="WP_212007914.1">
    <property type="nucleotide sequence ID" value="NZ_JAAFYZ010000011.1"/>
</dbReference>
<evidence type="ECO:0000313" key="9">
    <source>
        <dbReference type="EMBL" id="MBS2546263.1"/>
    </source>
</evidence>
<evidence type="ECO:0000256" key="6">
    <source>
        <dbReference type="ARBA" id="ARBA00022840"/>
    </source>
</evidence>
<dbReference type="SUPFAM" id="SSF56112">
    <property type="entry name" value="Protein kinase-like (PK-like)"/>
    <property type="match status" value="1"/>
</dbReference>
<evidence type="ECO:0000256" key="5">
    <source>
        <dbReference type="ARBA" id="ARBA00022777"/>
    </source>
</evidence>
<protein>
    <recommendedName>
        <fullName evidence="1">non-specific serine/threonine protein kinase</fullName>
        <ecNumber evidence="1">2.7.11.1</ecNumber>
    </recommendedName>
</protein>
<keyword evidence="4" id="KW-0547">Nucleotide-binding</keyword>
<keyword evidence="3" id="KW-0808">Transferase</keyword>
<evidence type="ECO:0000256" key="3">
    <source>
        <dbReference type="ARBA" id="ARBA00022679"/>
    </source>
</evidence>
<evidence type="ECO:0000256" key="1">
    <source>
        <dbReference type="ARBA" id="ARBA00012513"/>
    </source>
</evidence>
<dbReference type="InterPro" id="IPR011009">
    <property type="entry name" value="Kinase-like_dom_sf"/>
</dbReference>
<dbReference type="SUPFAM" id="SSF89372">
    <property type="entry name" value="Fucose-specific lectin"/>
    <property type="match status" value="1"/>
</dbReference>
<dbReference type="EMBL" id="JAAFYZ010000011">
    <property type="protein sequence ID" value="MBS2546263.1"/>
    <property type="molecule type" value="Genomic_DNA"/>
</dbReference>
<sequence length="719" mass="74229">MARKIGSRYTITTVLGRGTCGTVWEGEGPDGPVAVKLLREDLAADQTLIARFVQERTVLTSLQHPNVVGVRDLVVDGTDLALVMDLIRGSDLRHLLDDERALRPQTAVLIVAGVAEGLAAAHAQGIIHRDVKPENILLDRGSGSLVPRLADFGIARLVDGPRRTRATRIIGTPDYLAPEVIEGLQPGPAVDMYALGTVLFELLAGWTPFGGGHPGAVLRRHVTDKIPPLPGVPGPLAALVASCLAKGPAARLTASEFAARLRELAPMLADLPALDVPDPREGGWDVRSSARASLHGGRNPTIDPIPMRHSGIVPLVHNAEVKDEDEDTHLNLMRPIRERDEGEVRRRSGTGSYDGSALRSERADRAEGSSGGAKRPRWIAATAAALLVGGAAAAIAMGMSGGDDSGKDNKAHSQGPAGAATNVSTPPETTTRSTAVGLSFQPARDLPQLPVSIQGGPRTAVFKDSSGTTTLFVFVTGTDGTVWYLPGETSHSWLPLRGLKAGAEPAVVATSAGHLELFAIRESDGVVHQRSYADGGWSSKWVPVGTAKLHGAPGALANPDGSVVVAGVDGGRTLMTSTGTPSGSSGAYSWSDWQAVPGTGNLASGVALAPTSAPSGYTAYVPRASDGGVMAIAYTNKLWGTPVQTPLSGLPTAATTGDGASYIFVRSGGGAVKAMNANGQAGTGDLQSVLPPGATQTPDGRVAVVTAASPTKLRVSYSG</sequence>
<dbReference type="Gene3D" id="2.120.10.70">
    <property type="entry name" value="Fucose-specific lectin"/>
    <property type="match status" value="1"/>
</dbReference>
<dbReference type="SMART" id="SM00220">
    <property type="entry name" value="S_TKc"/>
    <property type="match status" value="1"/>
</dbReference>
<dbReference type="Pfam" id="PF00069">
    <property type="entry name" value="Pkinase"/>
    <property type="match status" value="1"/>
</dbReference>